<proteinExistence type="predicted"/>
<dbReference type="EMBL" id="QXFV01000217">
    <property type="protein sequence ID" value="KAE9045307.1"/>
    <property type="molecule type" value="Genomic_DNA"/>
</dbReference>
<dbReference type="EMBL" id="QXFT01000210">
    <property type="protein sequence ID" value="KAE9350833.1"/>
    <property type="molecule type" value="Genomic_DNA"/>
</dbReference>
<evidence type="ECO:0000313" key="5">
    <source>
        <dbReference type="Proteomes" id="UP000429607"/>
    </source>
</evidence>
<accession>A0A6A4FUI2</accession>
<evidence type="ECO:0000313" key="4">
    <source>
        <dbReference type="EMBL" id="KAE9350833.1"/>
    </source>
</evidence>
<evidence type="ECO:0000256" key="1">
    <source>
        <dbReference type="SAM" id="MobiDB-lite"/>
    </source>
</evidence>
<organism evidence="4 6">
    <name type="scientific">Phytophthora rubi</name>
    <dbReference type="NCBI Taxonomy" id="129364"/>
    <lineage>
        <taxon>Eukaryota</taxon>
        <taxon>Sar</taxon>
        <taxon>Stramenopiles</taxon>
        <taxon>Oomycota</taxon>
        <taxon>Peronosporomycetes</taxon>
        <taxon>Peronosporales</taxon>
        <taxon>Peronosporaceae</taxon>
        <taxon>Phytophthora</taxon>
    </lineage>
</organism>
<evidence type="ECO:0000313" key="3">
    <source>
        <dbReference type="EMBL" id="KAE9045307.1"/>
    </source>
</evidence>
<dbReference type="OrthoDB" id="107964at2759"/>
<feature type="compositionally biased region" description="Polar residues" evidence="1">
    <location>
        <begin position="53"/>
        <end position="63"/>
    </location>
</feature>
<evidence type="ECO:0000313" key="6">
    <source>
        <dbReference type="Proteomes" id="UP000434957"/>
    </source>
</evidence>
<keyword evidence="6" id="KW-1185">Reference proteome</keyword>
<dbReference type="AlphaFoldDB" id="A0A6A4FUI2"/>
<comment type="caution">
    <text evidence="4">The sequence shown here is derived from an EMBL/GenBank/DDBJ whole genome shotgun (WGS) entry which is preliminary data.</text>
</comment>
<dbReference type="Proteomes" id="UP000435112">
    <property type="component" value="Unassembled WGS sequence"/>
</dbReference>
<feature type="region of interest" description="Disordered" evidence="1">
    <location>
        <begin position="540"/>
        <end position="564"/>
    </location>
</feature>
<gene>
    <name evidence="3" type="ORF">PR001_g5024</name>
    <name evidence="2" type="ORF">PR002_g5231</name>
    <name evidence="4" type="ORF">PR003_g5174</name>
</gene>
<protein>
    <submittedName>
        <fullName evidence="4">Uncharacterized protein</fullName>
    </submittedName>
</protein>
<feature type="compositionally biased region" description="Low complexity" evidence="1">
    <location>
        <begin position="444"/>
        <end position="458"/>
    </location>
</feature>
<evidence type="ECO:0000313" key="7">
    <source>
        <dbReference type="Proteomes" id="UP000435112"/>
    </source>
</evidence>
<reference evidence="4 6" key="1">
    <citation type="submission" date="2018-08" db="EMBL/GenBank/DDBJ databases">
        <title>Genomic investigation of the strawberry pathogen Phytophthora fragariae indicates pathogenicity is determined by transcriptional variation in three key races.</title>
        <authorList>
            <person name="Adams T.M."/>
            <person name="Armitage A.D."/>
            <person name="Sobczyk M.K."/>
            <person name="Bates H.J."/>
            <person name="Dunwell J.M."/>
            <person name="Nellist C.F."/>
            <person name="Harrison R.J."/>
        </authorList>
    </citation>
    <scope>NUCLEOTIDE SEQUENCE [LARGE SCALE GENOMIC DNA]</scope>
    <source>
        <strain evidence="3 5">SCRP249</strain>
        <strain evidence="2 7">SCRP324</strain>
        <strain evidence="4 6">SCRP333</strain>
    </source>
</reference>
<feature type="compositionally biased region" description="Polar residues" evidence="1">
    <location>
        <begin position="26"/>
        <end position="44"/>
    </location>
</feature>
<feature type="compositionally biased region" description="Polar residues" evidence="1">
    <location>
        <begin position="389"/>
        <end position="419"/>
    </location>
</feature>
<evidence type="ECO:0000313" key="2">
    <source>
        <dbReference type="EMBL" id="KAE9039904.1"/>
    </source>
</evidence>
<dbReference type="Proteomes" id="UP000434957">
    <property type="component" value="Unassembled WGS sequence"/>
</dbReference>
<name>A0A6A4FUI2_9STRA</name>
<feature type="compositionally biased region" description="Basic residues" evidence="1">
    <location>
        <begin position="1"/>
        <end position="19"/>
    </location>
</feature>
<dbReference type="EMBL" id="QXFU01000220">
    <property type="protein sequence ID" value="KAE9039904.1"/>
    <property type="molecule type" value="Genomic_DNA"/>
</dbReference>
<sequence>MTLKKKAHPKKTQQKKASRVKAQLVNAPQQKASKKNTSQNSAPSKVSKPKRTLQMQRKSNKLTSRPKAPVAVQAMHNAGSETLEESEEMEEVSQDDAEELSDLDHAEELEQMAEGISGDMETKMRAPGKYAHTTRVQLDGMICWMEKLSYRAIYLGESTAGKGMAHGAGVTKLSGFASMAEYVHNYAMKNDAADPRHSSKWDKKTCQSRWNSQFKRYKATRERVMKQTGFGITEEMMMRGVQVEDLIEKACPFYERMDAMFWEQANVEPVSQIHEPILSEDEDMRVVGTAAGLNCQQAGENARDPDDHEFRFPDYRERLEPDNASDSDETVLSFSRVNVNYRSATVGIENQCPSPVRAGCGDALPTYLSSPKRGSERNAPATRRPLSELLNTSNRPRFSWAPTANRQLLPATTSSPRNPSSEHEDAEVVEPSSQDASATHLPLSRPTPTRTASPRAPTIRTTVAATSASTKAATAVKAAAAKAAAAKGAEKAQTLKHTYFGSVFAVESEKTRRSAEKRAKLNIVSQEKQFEATMAFKQKELEEQTEARRQAKLEREEDRQQKQR</sequence>
<feature type="region of interest" description="Disordered" evidence="1">
    <location>
        <begin position="1"/>
        <end position="73"/>
    </location>
</feature>
<dbReference type="Proteomes" id="UP000429607">
    <property type="component" value="Unassembled WGS sequence"/>
</dbReference>
<feature type="region of interest" description="Disordered" evidence="1">
    <location>
        <begin position="367"/>
        <end position="458"/>
    </location>
</feature>